<dbReference type="SMART" id="SM00487">
    <property type="entry name" value="DEXDc"/>
    <property type="match status" value="1"/>
</dbReference>
<dbReference type="PROSITE" id="PS51194">
    <property type="entry name" value="HELICASE_CTER"/>
    <property type="match status" value="1"/>
</dbReference>
<dbReference type="Pfam" id="PF00270">
    <property type="entry name" value="DEAD"/>
    <property type="match status" value="1"/>
</dbReference>
<dbReference type="InterPro" id="IPR011545">
    <property type="entry name" value="DEAD/DEAH_box_helicase_dom"/>
</dbReference>
<dbReference type="RefSeq" id="WP_109340653.1">
    <property type="nucleotide sequence ID" value="NZ_CP029347.1"/>
</dbReference>
<name>A0A2S2E650_9ALTE</name>
<keyword evidence="3 7" id="KW-0347">Helicase</keyword>
<dbReference type="EC" id="3.6.4.13" evidence="7"/>
<dbReference type="PROSITE" id="PS51192">
    <property type="entry name" value="HELICASE_ATP_BIND_1"/>
    <property type="match status" value="1"/>
</dbReference>
<dbReference type="SMART" id="SM00847">
    <property type="entry name" value="HA2"/>
    <property type="match status" value="1"/>
</dbReference>
<evidence type="ECO:0000256" key="4">
    <source>
        <dbReference type="ARBA" id="ARBA00022840"/>
    </source>
</evidence>
<dbReference type="InterPro" id="IPR027417">
    <property type="entry name" value="P-loop_NTPase"/>
</dbReference>
<dbReference type="AlphaFoldDB" id="A0A2S2E650"/>
<evidence type="ECO:0000256" key="3">
    <source>
        <dbReference type="ARBA" id="ARBA00022806"/>
    </source>
</evidence>
<keyword evidence="8" id="KW-1185">Reference proteome</keyword>
<sequence length="776" mass="85980">MPSLPIDELASQFRQQLRTHDLVVTAETGSGKSTRLPLWASEQGKVLVVEPRRIACVALARYLARQRDEQPGESVGYAIRFESRVSKASQVVFVTPGVALRWLSEDGLAGYAVVMLDEFHERRWDTDLLLALLKKRQQHRLLLTSATIESEKIARFVGGQTLHAEGRTYPVTIRHQSGDLRQMPTTRQLSQRVKGVIEQALNESDKDILVFLPGKKEIREAMEACQTLPVLCLGLHAGSDEQTQSQALNKQPRQRVIFTTNVAETSLTIPNVGVVIDSGLERRTHLRGGRMVLGLDPIAMDAAAQRAGRAGRTSAGLCIRLYGQHAPLNATTPVQLQRESLEDFVLSAACCGEDVTVLPLLSPPDEKALQRALTLLQELDAIDQQRVVTAHGRALHPLPVAMTLSHLLVRMPTSALKQAMADIAAVIAAGGKTYSVPMGADWEKLTEQVNPLCDASLLVRWLREPQSLPLTYDQAQWREARRYSQALRSIFGLPSLEESETFDRSELVATTLKASPTSGFVKRRNRRGAFGNGDIEVVLGDASIVDEQSEAIVVLDSFSLAGRAVKDSKTFATVAMPVGHQELARVGLGEREYREPRIQGQKIVQLEVQNYAGVEIMRREVTASGKTLLAALTELIGRQALFAGVYPQLDEHINAYGLYCQLKGEKAVIPTPSEHIHKRLVTLGVESLDDLALIEAHDLAFDGIPEWELADFLDTYPQQVTLPSLLMTVDYQPGAKRLTLHYHSGQRKDPPKRWELPAWSGWRIRYQKASKVVDIK</sequence>
<dbReference type="InterPro" id="IPR014001">
    <property type="entry name" value="Helicase_ATP-bd"/>
</dbReference>
<dbReference type="Pfam" id="PF00271">
    <property type="entry name" value="Helicase_C"/>
    <property type="match status" value="1"/>
</dbReference>
<reference evidence="7 8" key="1">
    <citation type="submission" date="2018-05" db="EMBL/GenBank/DDBJ databases">
        <title>Salinimonas sp. HMF8227 Genome sequencing and assembly.</title>
        <authorList>
            <person name="Kang H."/>
            <person name="Kang J."/>
            <person name="Cha I."/>
            <person name="Kim H."/>
            <person name="Joh K."/>
        </authorList>
    </citation>
    <scope>NUCLEOTIDE SEQUENCE [LARGE SCALE GENOMIC DNA]</scope>
    <source>
        <strain evidence="7 8">HMF8227</strain>
    </source>
</reference>
<evidence type="ECO:0000313" key="7">
    <source>
        <dbReference type="EMBL" id="AWL13136.1"/>
    </source>
</evidence>
<dbReference type="GO" id="GO:0005524">
    <property type="term" value="F:ATP binding"/>
    <property type="evidence" value="ECO:0007669"/>
    <property type="project" value="UniProtKB-KW"/>
</dbReference>
<evidence type="ECO:0000313" key="8">
    <source>
        <dbReference type="Proteomes" id="UP000245728"/>
    </source>
</evidence>
<dbReference type="KEGG" id="salh:HMF8227_02684"/>
<feature type="domain" description="Helicase C-terminal" evidence="6">
    <location>
        <begin position="188"/>
        <end position="352"/>
    </location>
</feature>
<feature type="domain" description="Helicase ATP-binding" evidence="5">
    <location>
        <begin position="13"/>
        <end position="166"/>
    </location>
</feature>
<dbReference type="GO" id="GO:0003676">
    <property type="term" value="F:nucleic acid binding"/>
    <property type="evidence" value="ECO:0007669"/>
    <property type="project" value="InterPro"/>
</dbReference>
<evidence type="ECO:0000256" key="1">
    <source>
        <dbReference type="ARBA" id="ARBA00022741"/>
    </source>
</evidence>
<dbReference type="InterPro" id="IPR001650">
    <property type="entry name" value="Helicase_C-like"/>
</dbReference>
<dbReference type="SUPFAM" id="SSF52540">
    <property type="entry name" value="P-loop containing nucleoside triphosphate hydrolases"/>
    <property type="match status" value="1"/>
</dbReference>
<dbReference type="PANTHER" id="PTHR43519">
    <property type="entry name" value="ATP-DEPENDENT RNA HELICASE HRPB"/>
    <property type="match status" value="1"/>
</dbReference>
<accession>A0A2S2E650</accession>
<dbReference type="CDD" id="cd17917">
    <property type="entry name" value="DEXHc_RHA-like"/>
    <property type="match status" value="1"/>
</dbReference>
<dbReference type="Proteomes" id="UP000245728">
    <property type="component" value="Chromosome"/>
</dbReference>
<dbReference type="EMBL" id="CP029347">
    <property type="protein sequence ID" value="AWL13136.1"/>
    <property type="molecule type" value="Genomic_DNA"/>
</dbReference>
<dbReference type="GO" id="GO:0016787">
    <property type="term" value="F:hydrolase activity"/>
    <property type="evidence" value="ECO:0007669"/>
    <property type="project" value="UniProtKB-KW"/>
</dbReference>
<gene>
    <name evidence="7" type="ORF">HMF8227_02684</name>
</gene>
<dbReference type="InterPro" id="IPR007502">
    <property type="entry name" value="Helicase-assoc_dom"/>
</dbReference>
<dbReference type="SMART" id="SM00490">
    <property type="entry name" value="HELICc"/>
    <property type="match status" value="1"/>
</dbReference>
<dbReference type="OrthoDB" id="9805617at2"/>
<evidence type="ECO:0000256" key="2">
    <source>
        <dbReference type="ARBA" id="ARBA00022801"/>
    </source>
</evidence>
<keyword evidence="4" id="KW-0067">ATP-binding</keyword>
<dbReference type="Gene3D" id="1.20.120.1080">
    <property type="match status" value="1"/>
</dbReference>
<dbReference type="PANTHER" id="PTHR43519:SF1">
    <property type="entry name" value="ATP-DEPENDENT RNA HELICASE HRPB"/>
    <property type="match status" value="1"/>
</dbReference>
<evidence type="ECO:0000259" key="5">
    <source>
        <dbReference type="PROSITE" id="PS51192"/>
    </source>
</evidence>
<protein>
    <submittedName>
        <fullName evidence="7">RNA helicase</fullName>
        <ecNumber evidence="7">3.6.4.13</ecNumber>
    </submittedName>
</protein>
<dbReference type="GO" id="GO:0003724">
    <property type="term" value="F:RNA helicase activity"/>
    <property type="evidence" value="ECO:0007669"/>
    <property type="project" value="UniProtKB-EC"/>
</dbReference>
<organism evidence="7 8">
    <name type="scientific">Saliniradius amylolyticus</name>
    <dbReference type="NCBI Taxonomy" id="2183582"/>
    <lineage>
        <taxon>Bacteria</taxon>
        <taxon>Pseudomonadati</taxon>
        <taxon>Pseudomonadota</taxon>
        <taxon>Gammaproteobacteria</taxon>
        <taxon>Alteromonadales</taxon>
        <taxon>Alteromonadaceae</taxon>
        <taxon>Saliniradius</taxon>
    </lineage>
</organism>
<proteinExistence type="predicted"/>
<keyword evidence="1" id="KW-0547">Nucleotide-binding</keyword>
<evidence type="ECO:0000259" key="6">
    <source>
        <dbReference type="PROSITE" id="PS51194"/>
    </source>
</evidence>
<keyword evidence="2 7" id="KW-0378">Hydrolase</keyword>
<dbReference type="Gene3D" id="3.40.50.300">
    <property type="entry name" value="P-loop containing nucleotide triphosphate hydrolases"/>
    <property type="match status" value="2"/>
</dbReference>